<dbReference type="GO" id="GO:0005737">
    <property type="term" value="C:cytoplasm"/>
    <property type="evidence" value="ECO:0007669"/>
    <property type="project" value="TreeGrafter"/>
</dbReference>
<protein>
    <submittedName>
        <fullName evidence="2">Serine/threonine protein phosphatase</fullName>
    </submittedName>
</protein>
<dbReference type="AlphaFoldDB" id="A0A933KZF4"/>
<name>A0A933KZF4_9HYPH</name>
<dbReference type="InterPro" id="IPR004843">
    <property type="entry name" value="Calcineurin-like_PHP"/>
</dbReference>
<feature type="domain" description="Calcineurin-like phosphoesterase" evidence="1">
    <location>
        <begin position="15"/>
        <end position="203"/>
    </location>
</feature>
<gene>
    <name evidence="2" type="ORF">HY834_01605</name>
</gene>
<organism evidence="2 3">
    <name type="scientific">Devosia nanyangense</name>
    <dbReference type="NCBI Taxonomy" id="1228055"/>
    <lineage>
        <taxon>Bacteria</taxon>
        <taxon>Pseudomonadati</taxon>
        <taxon>Pseudomonadota</taxon>
        <taxon>Alphaproteobacteria</taxon>
        <taxon>Hyphomicrobiales</taxon>
        <taxon>Devosiaceae</taxon>
        <taxon>Devosia</taxon>
    </lineage>
</organism>
<dbReference type="PANTHER" id="PTHR42850:SF4">
    <property type="entry name" value="ZINC-DEPENDENT ENDOPOLYPHOSPHATASE"/>
    <property type="match status" value="1"/>
</dbReference>
<dbReference type="PANTHER" id="PTHR42850">
    <property type="entry name" value="METALLOPHOSPHOESTERASE"/>
    <property type="match status" value="1"/>
</dbReference>
<dbReference type="Proteomes" id="UP000782610">
    <property type="component" value="Unassembled WGS sequence"/>
</dbReference>
<dbReference type="GO" id="GO:0016791">
    <property type="term" value="F:phosphatase activity"/>
    <property type="evidence" value="ECO:0007669"/>
    <property type="project" value="TreeGrafter"/>
</dbReference>
<evidence type="ECO:0000313" key="3">
    <source>
        <dbReference type="Proteomes" id="UP000782610"/>
    </source>
</evidence>
<sequence length="251" mass="27554">MAHPRLAFHSWPDAVYAIGDVHGCIDQLVDLEATIAADGLDIEGEKWLVTLGDHVDRGPSSAAVIDHVMGPAPAGFRRFSLLGNHEAMLLDFLGNPAAHAYWLDEGGLQTLQSYGIELDFPPLRSSEALHRFLAERFPPRHAAFMAALPLYLSLPGWLFVHAGIRPGIPLAQQSDDDLIWIRAPFLTSQLTGGLRVVHGHTPGSDIVVTPHRIDVDTHCFQTGRLSAVRVTPDGRTKFLSVDGSRTGWRRR</sequence>
<proteinExistence type="predicted"/>
<dbReference type="GO" id="GO:0110154">
    <property type="term" value="P:RNA decapping"/>
    <property type="evidence" value="ECO:0007669"/>
    <property type="project" value="TreeGrafter"/>
</dbReference>
<evidence type="ECO:0000259" key="1">
    <source>
        <dbReference type="Pfam" id="PF00149"/>
    </source>
</evidence>
<dbReference type="SUPFAM" id="SSF56300">
    <property type="entry name" value="Metallo-dependent phosphatases"/>
    <property type="match status" value="1"/>
</dbReference>
<dbReference type="EMBL" id="JACRAF010000005">
    <property type="protein sequence ID" value="MBI4920417.1"/>
    <property type="molecule type" value="Genomic_DNA"/>
</dbReference>
<dbReference type="InterPro" id="IPR050126">
    <property type="entry name" value="Ap4A_hydrolase"/>
</dbReference>
<reference evidence="2" key="1">
    <citation type="submission" date="2020-07" db="EMBL/GenBank/DDBJ databases">
        <title>Huge and variable diversity of episymbiotic CPR bacteria and DPANN archaea in groundwater ecosystems.</title>
        <authorList>
            <person name="He C.Y."/>
            <person name="Keren R."/>
            <person name="Whittaker M."/>
            <person name="Farag I.F."/>
            <person name="Doudna J."/>
            <person name="Cate J.H.D."/>
            <person name="Banfield J.F."/>
        </authorList>
    </citation>
    <scope>NUCLEOTIDE SEQUENCE</scope>
    <source>
        <strain evidence="2">NC_groundwater_1586_Pr3_B-0.1um_66_15</strain>
    </source>
</reference>
<dbReference type="Pfam" id="PF00149">
    <property type="entry name" value="Metallophos"/>
    <property type="match status" value="1"/>
</dbReference>
<evidence type="ECO:0000313" key="2">
    <source>
        <dbReference type="EMBL" id="MBI4920417.1"/>
    </source>
</evidence>
<accession>A0A933KZF4</accession>
<dbReference type="InterPro" id="IPR029052">
    <property type="entry name" value="Metallo-depent_PP-like"/>
</dbReference>
<comment type="caution">
    <text evidence="2">The sequence shown here is derived from an EMBL/GenBank/DDBJ whole genome shotgun (WGS) entry which is preliminary data.</text>
</comment>
<dbReference type="Gene3D" id="3.60.21.10">
    <property type="match status" value="1"/>
</dbReference>
<dbReference type="GO" id="GO:0008803">
    <property type="term" value="F:bis(5'-nucleosyl)-tetraphosphatase (symmetrical) activity"/>
    <property type="evidence" value="ECO:0007669"/>
    <property type="project" value="TreeGrafter"/>
</dbReference>